<proteinExistence type="predicted"/>
<accession>A0ABW2TZB5</accession>
<evidence type="ECO:0008006" key="3">
    <source>
        <dbReference type="Google" id="ProtNLM"/>
    </source>
</evidence>
<dbReference type="EMBL" id="JBHTEK010000001">
    <property type="protein sequence ID" value="MFC7666144.1"/>
    <property type="molecule type" value="Genomic_DNA"/>
</dbReference>
<dbReference type="RefSeq" id="WP_380199594.1">
    <property type="nucleotide sequence ID" value="NZ_JBHTEK010000001.1"/>
</dbReference>
<reference evidence="2" key="1">
    <citation type="journal article" date="2019" name="Int. J. Syst. Evol. Microbiol.">
        <title>The Global Catalogue of Microorganisms (GCM) 10K type strain sequencing project: providing services to taxonomists for standard genome sequencing and annotation.</title>
        <authorList>
            <consortium name="The Broad Institute Genomics Platform"/>
            <consortium name="The Broad Institute Genome Sequencing Center for Infectious Disease"/>
            <person name="Wu L."/>
            <person name="Ma J."/>
        </authorList>
    </citation>
    <scope>NUCLEOTIDE SEQUENCE [LARGE SCALE GENOMIC DNA]</scope>
    <source>
        <strain evidence="2">JCM 19635</strain>
    </source>
</reference>
<organism evidence="1 2">
    <name type="scientific">Hymenobacter humi</name>
    <dbReference type="NCBI Taxonomy" id="1411620"/>
    <lineage>
        <taxon>Bacteria</taxon>
        <taxon>Pseudomonadati</taxon>
        <taxon>Bacteroidota</taxon>
        <taxon>Cytophagia</taxon>
        <taxon>Cytophagales</taxon>
        <taxon>Hymenobacteraceae</taxon>
        <taxon>Hymenobacter</taxon>
    </lineage>
</organism>
<gene>
    <name evidence="1" type="ORF">ACFQT0_00855</name>
</gene>
<evidence type="ECO:0000313" key="1">
    <source>
        <dbReference type="EMBL" id="MFC7666144.1"/>
    </source>
</evidence>
<evidence type="ECO:0000313" key="2">
    <source>
        <dbReference type="Proteomes" id="UP001596513"/>
    </source>
</evidence>
<sequence>MLLLNGTADLQVSAKRNLIPLRRALHAARRPFTAYRLEGVNHLFQPAPAQWPLVNGVQQATFSPTALKKINDWVTIKTKVPPTLPPWASSRPCRRSRLNS</sequence>
<dbReference type="Proteomes" id="UP001596513">
    <property type="component" value="Unassembled WGS sequence"/>
</dbReference>
<protein>
    <recommendedName>
        <fullName evidence="3">BAAT/Acyl-CoA thioester hydrolase C-terminal domain-containing protein</fullName>
    </recommendedName>
</protein>
<comment type="caution">
    <text evidence="1">The sequence shown here is derived from an EMBL/GenBank/DDBJ whole genome shotgun (WGS) entry which is preliminary data.</text>
</comment>
<name>A0ABW2TZB5_9BACT</name>
<keyword evidence="2" id="KW-1185">Reference proteome</keyword>